<dbReference type="NCBIfam" id="TIGR01549">
    <property type="entry name" value="HAD-SF-IA-v1"/>
    <property type="match status" value="1"/>
</dbReference>
<dbReference type="AlphaFoldDB" id="A0A172Q6J7"/>
<dbReference type="InterPro" id="IPR023198">
    <property type="entry name" value="PGP-like_dom2"/>
</dbReference>
<protein>
    <submittedName>
        <fullName evidence="1">DNA gyrase subunit B</fullName>
    </submittedName>
</protein>
<dbReference type="PANTHER" id="PTHR43434">
    <property type="entry name" value="PHOSPHOGLYCOLATE PHOSPHATASE"/>
    <property type="match status" value="1"/>
</dbReference>
<dbReference type="Proteomes" id="UP000077317">
    <property type="component" value="Chromosome"/>
</dbReference>
<reference evidence="2" key="2">
    <citation type="submission" date="2016-03" db="EMBL/GenBank/DDBJ databases">
        <title>Streptococcus antelopensis sp. nov., isolated from the feces of the Tibetan antelope (Pantholops hodgsonii) in Hoh Xil National Nature Reserve, Qinghai, China.</title>
        <authorList>
            <person name="Bai X."/>
        </authorList>
    </citation>
    <scope>NUCLEOTIDE SEQUENCE [LARGE SCALE GENOMIC DNA]</scope>
    <source>
        <strain evidence="2">TA 26</strain>
    </source>
</reference>
<dbReference type="KEGG" id="spat:A0O21_03100"/>
<dbReference type="RefSeq" id="WP_067061078.1">
    <property type="nucleotide sequence ID" value="NZ_CP014699.1"/>
</dbReference>
<name>A0A172Q6J7_9STRE</name>
<dbReference type="InterPro" id="IPR023214">
    <property type="entry name" value="HAD_sf"/>
</dbReference>
<dbReference type="GO" id="GO:0006281">
    <property type="term" value="P:DNA repair"/>
    <property type="evidence" value="ECO:0007669"/>
    <property type="project" value="TreeGrafter"/>
</dbReference>
<dbReference type="GO" id="GO:0005829">
    <property type="term" value="C:cytosol"/>
    <property type="evidence" value="ECO:0007669"/>
    <property type="project" value="TreeGrafter"/>
</dbReference>
<dbReference type="OrthoDB" id="9807630at2"/>
<accession>A0A172Q6J7</accession>
<dbReference type="EMBL" id="CP014699">
    <property type="protein sequence ID" value="AND79080.1"/>
    <property type="molecule type" value="Genomic_DNA"/>
</dbReference>
<gene>
    <name evidence="1" type="ORF">A0O21_03100</name>
</gene>
<dbReference type="InterPro" id="IPR036412">
    <property type="entry name" value="HAD-like_sf"/>
</dbReference>
<sequence>MDYHDYIWDLGGTLLDNYELSAQAFAETLIMFGKKADHDEIYAKLKESTQAALAYFVPEAENFLTFYRINEAKRLENPVCFAGAKEVLQKVVASGGRNFLISHRDQQVLEILDKTGLAPYFTEVITSANGFARKPNPQSLLYLKNKYQIRKGLVIGDRDIDIEAGQKAGFATLLFDGKKSLLEIVT</sequence>
<proteinExistence type="predicted"/>
<dbReference type="PANTHER" id="PTHR43434:SF25">
    <property type="entry name" value="PHOSPHOGLYCOLATE PHOSPHATASE"/>
    <property type="match status" value="1"/>
</dbReference>
<dbReference type="Gene3D" id="3.40.50.1000">
    <property type="entry name" value="HAD superfamily/HAD-like"/>
    <property type="match status" value="1"/>
</dbReference>
<organism evidence="1 2">
    <name type="scientific">Streptococcus pantholopis</name>
    <dbReference type="NCBI Taxonomy" id="1811193"/>
    <lineage>
        <taxon>Bacteria</taxon>
        <taxon>Bacillati</taxon>
        <taxon>Bacillota</taxon>
        <taxon>Bacilli</taxon>
        <taxon>Lactobacillales</taxon>
        <taxon>Streptococcaceae</taxon>
        <taxon>Streptococcus</taxon>
    </lineage>
</organism>
<keyword evidence="2" id="KW-1185">Reference proteome</keyword>
<dbReference type="SFLD" id="SFLDG01129">
    <property type="entry name" value="C1.5:_HAD__Beta-PGM__Phosphata"/>
    <property type="match status" value="1"/>
</dbReference>
<evidence type="ECO:0000313" key="1">
    <source>
        <dbReference type="EMBL" id="AND79080.1"/>
    </source>
</evidence>
<dbReference type="InterPro" id="IPR006439">
    <property type="entry name" value="HAD-SF_hydro_IA"/>
</dbReference>
<dbReference type="SUPFAM" id="SSF56784">
    <property type="entry name" value="HAD-like"/>
    <property type="match status" value="1"/>
</dbReference>
<dbReference type="GO" id="GO:0008967">
    <property type="term" value="F:phosphoglycolate phosphatase activity"/>
    <property type="evidence" value="ECO:0007669"/>
    <property type="project" value="TreeGrafter"/>
</dbReference>
<evidence type="ECO:0000313" key="2">
    <source>
        <dbReference type="Proteomes" id="UP000077317"/>
    </source>
</evidence>
<dbReference type="STRING" id="1811193.A0O21_03100"/>
<reference evidence="1 2" key="1">
    <citation type="journal article" date="2016" name="Int. J. Syst. Evol. Microbiol.">
        <title>Streptococcuspantholopis sp. nov., isolated from faeces of the Tibetan antelope (Pantholops hodgsonii).</title>
        <authorList>
            <person name="Bai X."/>
            <person name="Xiong Y."/>
            <person name="Lu S."/>
            <person name="Jin D."/>
            <person name="Lai X."/>
            <person name="Yang J."/>
            <person name="Niu L."/>
            <person name="Hu S."/>
            <person name="Meng X."/>
            <person name="Pu J."/>
            <person name="Ye C."/>
            <person name="Xu J."/>
        </authorList>
    </citation>
    <scope>NUCLEOTIDE SEQUENCE [LARGE SCALE GENOMIC DNA]</scope>
    <source>
        <strain evidence="1 2">TA 26</strain>
    </source>
</reference>
<dbReference type="Pfam" id="PF13419">
    <property type="entry name" value="HAD_2"/>
    <property type="match status" value="1"/>
</dbReference>
<dbReference type="InterPro" id="IPR050155">
    <property type="entry name" value="HAD-like_hydrolase_sf"/>
</dbReference>
<dbReference type="SFLD" id="SFLDS00003">
    <property type="entry name" value="Haloacid_Dehalogenase"/>
    <property type="match status" value="1"/>
</dbReference>
<dbReference type="InterPro" id="IPR041492">
    <property type="entry name" value="HAD_2"/>
</dbReference>
<dbReference type="Gene3D" id="1.10.150.240">
    <property type="entry name" value="Putative phosphatase, domain 2"/>
    <property type="match status" value="1"/>
</dbReference>